<dbReference type="InterPro" id="IPR009040">
    <property type="entry name" value="Ferritin-like_diiron"/>
</dbReference>
<keyword evidence="3 8" id="KW-0479">Metal-binding</keyword>
<gene>
    <name evidence="10" type="ORF">CSSPTR1EN2_LOCUS13182</name>
</gene>
<evidence type="ECO:0000256" key="6">
    <source>
        <dbReference type="ARBA" id="ARBA00026060"/>
    </source>
</evidence>
<accession>A0ABP0UAZ6</accession>
<dbReference type="Proteomes" id="UP001497512">
    <property type="component" value="Chromosome 2"/>
</dbReference>
<evidence type="ECO:0000256" key="2">
    <source>
        <dbReference type="ARBA" id="ARBA00022434"/>
    </source>
</evidence>
<evidence type="ECO:0000259" key="9">
    <source>
        <dbReference type="PROSITE" id="PS50905"/>
    </source>
</evidence>
<evidence type="ECO:0000256" key="4">
    <source>
        <dbReference type="ARBA" id="ARBA00023004"/>
    </source>
</evidence>
<dbReference type="SUPFAM" id="SSF47240">
    <property type="entry name" value="Ferritin-like"/>
    <property type="match status" value="1"/>
</dbReference>
<evidence type="ECO:0000256" key="8">
    <source>
        <dbReference type="RuleBase" id="RU361145"/>
    </source>
</evidence>
<comment type="catalytic activity">
    <reaction evidence="7 8">
        <text>4 Fe(2+) + O2 + 4 H(+) = 4 Fe(3+) + 2 H2O</text>
        <dbReference type="Rhea" id="RHEA:11148"/>
        <dbReference type="ChEBI" id="CHEBI:15377"/>
        <dbReference type="ChEBI" id="CHEBI:15378"/>
        <dbReference type="ChEBI" id="CHEBI:15379"/>
        <dbReference type="ChEBI" id="CHEBI:29033"/>
        <dbReference type="ChEBI" id="CHEBI:29034"/>
        <dbReference type="EC" id="1.16.3.1"/>
    </reaction>
</comment>
<proteinExistence type="inferred from homology"/>
<evidence type="ECO:0000256" key="1">
    <source>
        <dbReference type="ARBA" id="ARBA00007513"/>
    </source>
</evidence>
<evidence type="ECO:0000256" key="7">
    <source>
        <dbReference type="ARBA" id="ARBA00047990"/>
    </source>
</evidence>
<keyword evidence="2 8" id="KW-0409">Iron storage</keyword>
<comment type="similarity">
    <text evidence="1 8">Belongs to the ferritin family.</text>
</comment>
<comment type="subunit">
    <text evidence="6">Oligomer of 24 subunits. There are two types of subunits: L (light) chain and H (heavy) chain. The major chain can be light or heavy, depending on the species and tissue type. The functional molecule forms a roughly spherical shell with a diameter of 12 nm and contains a central cavity into which the insoluble mineral iron core is deposited.</text>
</comment>
<name>A0ABP0UAZ6_9BRYO</name>
<comment type="function">
    <text evidence="8">Stores iron in a soluble, non-toxic, readily available form. Important for iron homeostasis. Iron is taken up in the ferrous form and deposited as ferric hydroxides after oxidation.</text>
</comment>
<dbReference type="Gene3D" id="1.20.1260.10">
    <property type="match status" value="1"/>
</dbReference>
<feature type="domain" description="Ferritin-like diiron" evidence="9">
    <location>
        <begin position="105"/>
        <end position="258"/>
    </location>
</feature>
<evidence type="ECO:0000313" key="11">
    <source>
        <dbReference type="Proteomes" id="UP001497512"/>
    </source>
</evidence>
<dbReference type="InterPro" id="IPR009078">
    <property type="entry name" value="Ferritin-like_SF"/>
</dbReference>
<dbReference type="PANTHER" id="PTHR11431:SF75">
    <property type="entry name" value="FERRITIN"/>
    <property type="match status" value="1"/>
</dbReference>
<dbReference type="EMBL" id="OZ019894">
    <property type="protein sequence ID" value="CAK9216033.1"/>
    <property type="molecule type" value="Genomic_DNA"/>
</dbReference>
<keyword evidence="4 8" id="KW-0408">Iron</keyword>
<evidence type="ECO:0000313" key="10">
    <source>
        <dbReference type="EMBL" id="CAK9216033.1"/>
    </source>
</evidence>
<dbReference type="PROSITE" id="PS00204">
    <property type="entry name" value="FERRITIN_2"/>
    <property type="match status" value="1"/>
</dbReference>
<dbReference type="PANTHER" id="PTHR11431">
    <property type="entry name" value="FERRITIN"/>
    <property type="match status" value="1"/>
</dbReference>
<reference evidence="10" key="1">
    <citation type="submission" date="2024-02" db="EMBL/GenBank/DDBJ databases">
        <authorList>
            <consortium name="ELIXIR-Norway"/>
            <consortium name="Elixir Norway"/>
        </authorList>
    </citation>
    <scope>NUCLEOTIDE SEQUENCE</scope>
</reference>
<dbReference type="CDD" id="cd01056">
    <property type="entry name" value="Euk_Ferritin"/>
    <property type="match status" value="1"/>
</dbReference>
<comment type="function">
    <text evidence="5">Stores iron in a soluble, non-toxic, readily available form. Important for iron homeostasis. Has ferroxidase activity. Iron is taken up in the ferrous form and deposited as ferric hydroxides after oxidation.</text>
</comment>
<dbReference type="EC" id="1.16.3.1" evidence="8"/>
<dbReference type="PROSITE" id="PS50905">
    <property type="entry name" value="FERRITIN_LIKE"/>
    <property type="match status" value="1"/>
</dbReference>
<dbReference type="InterPro" id="IPR008331">
    <property type="entry name" value="Ferritin_DPS_dom"/>
</dbReference>
<evidence type="ECO:0000256" key="5">
    <source>
        <dbReference type="ARBA" id="ARBA00025111"/>
    </source>
</evidence>
<organism evidence="10 11">
    <name type="scientific">Sphagnum troendelagicum</name>
    <dbReference type="NCBI Taxonomy" id="128251"/>
    <lineage>
        <taxon>Eukaryota</taxon>
        <taxon>Viridiplantae</taxon>
        <taxon>Streptophyta</taxon>
        <taxon>Embryophyta</taxon>
        <taxon>Bryophyta</taxon>
        <taxon>Sphagnophytina</taxon>
        <taxon>Sphagnopsida</taxon>
        <taxon>Sphagnales</taxon>
        <taxon>Sphagnaceae</taxon>
        <taxon>Sphagnum</taxon>
    </lineage>
</organism>
<dbReference type="InterPro" id="IPR001519">
    <property type="entry name" value="Ferritin"/>
</dbReference>
<keyword evidence="11" id="KW-1185">Reference proteome</keyword>
<dbReference type="Pfam" id="PF00210">
    <property type="entry name" value="Ferritin"/>
    <property type="match status" value="1"/>
</dbReference>
<sequence>MMLQVAAVPGSGTVATLSSGIISGKRIIGQQGGGGGALSLAKCGTWQKCYNKAASSRRHDFVVRAASTDQAESKALTGVVFEPFAEVQSQLVQVSSSYTESMARQRFASSCEAAINDQINVEYNVSYVYHALFSYFDRDNVGLPGFAKYFKDSSDEEREHAEKLMKYQNKRGGRVKLQSIVMPVMDFDHPDKGDALYAMELALALEKLTNEKLLSLHQVAVDSNDPQMCDFIEGEFLTEQVEAIKKVSEYVAQLRRVGKGHGVYHFDLQLQEEAEEAAA</sequence>
<evidence type="ECO:0000256" key="3">
    <source>
        <dbReference type="ARBA" id="ARBA00022723"/>
    </source>
</evidence>
<protein>
    <recommendedName>
        <fullName evidence="8">Ferritin</fullName>
        <ecNumber evidence="8">1.16.3.1</ecNumber>
    </recommendedName>
</protein>
<dbReference type="InterPro" id="IPR012347">
    <property type="entry name" value="Ferritin-like"/>
</dbReference>
<dbReference type="InterPro" id="IPR014034">
    <property type="entry name" value="Ferritin_CS"/>
</dbReference>
<keyword evidence="8" id="KW-0560">Oxidoreductase</keyword>
<dbReference type="PROSITE" id="PS00540">
    <property type="entry name" value="FERRITIN_1"/>
    <property type="match status" value="1"/>
</dbReference>